<evidence type="ECO:0000256" key="1">
    <source>
        <dbReference type="SAM" id="MobiDB-lite"/>
    </source>
</evidence>
<dbReference type="InterPro" id="IPR046341">
    <property type="entry name" value="SET_dom_sf"/>
</dbReference>
<protein>
    <submittedName>
        <fullName evidence="3">TPR domain-containing protein</fullName>
    </submittedName>
</protein>
<dbReference type="PANTHER" id="PTHR47643">
    <property type="entry name" value="TPR DOMAIN PROTEIN (AFU_ORTHOLOGUE AFUA_5G12710)"/>
    <property type="match status" value="1"/>
</dbReference>
<feature type="compositionally biased region" description="Basic and acidic residues" evidence="1">
    <location>
        <begin position="13"/>
        <end position="25"/>
    </location>
</feature>
<reference evidence="3" key="1">
    <citation type="journal article" date="2021" name="Nat. Commun.">
        <title>Genetic determinants of endophytism in the Arabidopsis root mycobiome.</title>
        <authorList>
            <person name="Mesny F."/>
            <person name="Miyauchi S."/>
            <person name="Thiergart T."/>
            <person name="Pickel B."/>
            <person name="Atanasova L."/>
            <person name="Karlsson M."/>
            <person name="Huettel B."/>
            <person name="Barry K.W."/>
            <person name="Haridas S."/>
            <person name="Chen C."/>
            <person name="Bauer D."/>
            <person name="Andreopoulos W."/>
            <person name="Pangilinan J."/>
            <person name="LaButti K."/>
            <person name="Riley R."/>
            <person name="Lipzen A."/>
            <person name="Clum A."/>
            <person name="Drula E."/>
            <person name="Henrissat B."/>
            <person name="Kohler A."/>
            <person name="Grigoriev I.V."/>
            <person name="Martin F.M."/>
            <person name="Hacquard S."/>
        </authorList>
    </citation>
    <scope>NUCLEOTIDE SEQUENCE</scope>
    <source>
        <strain evidence="3">MPI-CAGE-AT-0016</strain>
    </source>
</reference>
<dbReference type="SUPFAM" id="SSF48452">
    <property type="entry name" value="TPR-like"/>
    <property type="match status" value="1"/>
</dbReference>
<dbReference type="Proteomes" id="UP000813385">
    <property type="component" value="Unassembled WGS sequence"/>
</dbReference>
<feature type="region of interest" description="Disordered" evidence="1">
    <location>
        <begin position="1"/>
        <end position="25"/>
    </location>
</feature>
<evidence type="ECO:0000313" key="4">
    <source>
        <dbReference type="Proteomes" id="UP000813385"/>
    </source>
</evidence>
<dbReference type="Pfam" id="PF00856">
    <property type="entry name" value="SET"/>
    <property type="match status" value="1"/>
</dbReference>
<dbReference type="Gene3D" id="1.25.40.10">
    <property type="entry name" value="Tetratricopeptide repeat domain"/>
    <property type="match status" value="1"/>
</dbReference>
<comment type="caution">
    <text evidence="3">The sequence shown here is derived from an EMBL/GenBank/DDBJ whole genome shotgun (WGS) entry which is preliminary data.</text>
</comment>
<dbReference type="OrthoDB" id="1028014at2759"/>
<dbReference type="PANTHER" id="PTHR47643:SF2">
    <property type="entry name" value="TPR DOMAIN PROTEIN (AFU_ORTHOLOGUE AFUA_5G12710)"/>
    <property type="match status" value="1"/>
</dbReference>
<dbReference type="InterPro" id="IPR019734">
    <property type="entry name" value="TPR_rpt"/>
</dbReference>
<dbReference type="EMBL" id="JAGPXD010000007">
    <property type="protein sequence ID" value="KAH7347446.1"/>
    <property type="molecule type" value="Genomic_DNA"/>
</dbReference>
<accession>A0A8K0WXU1</accession>
<feature type="domain" description="SET" evidence="2">
    <location>
        <begin position="368"/>
        <end position="547"/>
    </location>
</feature>
<dbReference type="AlphaFoldDB" id="A0A8K0WXU1"/>
<dbReference type="PROSITE" id="PS50280">
    <property type="entry name" value="SET"/>
    <property type="match status" value="1"/>
</dbReference>
<dbReference type="InterPro" id="IPR011990">
    <property type="entry name" value="TPR-like_helical_dom_sf"/>
</dbReference>
<dbReference type="CDD" id="cd20071">
    <property type="entry name" value="SET_SMYD"/>
    <property type="match status" value="1"/>
</dbReference>
<keyword evidence="4" id="KW-1185">Reference proteome</keyword>
<dbReference type="SMART" id="SM00317">
    <property type="entry name" value="SET"/>
    <property type="match status" value="1"/>
</dbReference>
<dbReference type="SUPFAM" id="SSF82199">
    <property type="entry name" value="SET domain"/>
    <property type="match status" value="1"/>
</dbReference>
<organism evidence="3 4">
    <name type="scientific">Plectosphaerella cucumerina</name>
    <dbReference type="NCBI Taxonomy" id="40658"/>
    <lineage>
        <taxon>Eukaryota</taxon>
        <taxon>Fungi</taxon>
        <taxon>Dikarya</taxon>
        <taxon>Ascomycota</taxon>
        <taxon>Pezizomycotina</taxon>
        <taxon>Sordariomycetes</taxon>
        <taxon>Hypocreomycetidae</taxon>
        <taxon>Glomerellales</taxon>
        <taxon>Plectosphaerellaceae</taxon>
        <taxon>Plectosphaerella</taxon>
    </lineage>
</organism>
<proteinExistence type="predicted"/>
<gene>
    <name evidence="3" type="ORF">B0T11DRAFT_141728</name>
</gene>
<name>A0A8K0WXU1_9PEZI</name>
<evidence type="ECO:0000313" key="3">
    <source>
        <dbReference type="EMBL" id="KAH7347446.1"/>
    </source>
</evidence>
<dbReference type="SMART" id="SM00028">
    <property type="entry name" value="TPR"/>
    <property type="match status" value="2"/>
</dbReference>
<sequence length="650" mass="71946">MAGQHTLYMSPAESERVRTSLQDRRKGCLADAGKTRDQNDADSLIQAAVSSSLMQDFAAGAFGLGAPKKESMPAYTVGHPYPPSLASVEELKPMTLSDLRMETHHRGRILKLRRISPVVELTMSSWAVVRGEESDDVERVTLFLHKKQNGKDLLDMISEFQVKEPYFTRNDQGETTIQIDHPSDLVVLSYKESQEQWRERSFDIVDPNAQAPSLLDFKQRGNQALADKDNFRCWAYYTQGLKSDKTDEVLVRDVHRNRAHVNLLLNRYDEAKSDALSSLTNDPESAELDAKAHHRAGLASYALGDFAHSQACFEKQKELQGSSPTVEWHLKRVKRRLEEQSTGKYNFPQIVGSLQKLGGRADVASFDGPTEIKESPGAGRGAFATRAIKTGEIVMAEKPFAVTWSHEPEAVSFMTCDMREDATIRVFPSGLHRAVVQKLMSNPSQVANVLSAYGDYKGTGTESVVRDGAPVVDTFQVHDIIQRNAFGPGAQRGEEDVSNASAGLWVRAATLNHSCVPNVTKSYVGDLMLLKALRPIAKGEELTHAYDETGDYDARAAALQRTWGFACSCALCNAEKKEDPAMRKRRAELEREAAELMAKNSPSSAGRAVYYKAKRLSAAIAETYSDSTHKGLPRRAGAQLQQWLQAVPAR</sequence>
<dbReference type="InterPro" id="IPR001214">
    <property type="entry name" value="SET_dom"/>
</dbReference>
<evidence type="ECO:0000259" key="2">
    <source>
        <dbReference type="PROSITE" id="PS50280"/>
    </source>
</evidence>
<dbReference type="InterPro" id="IPR053209">
    <property type="entry name" value="Gramillin-biosynth_MTr"/>
</dbReference>
<dbReference type="Gene3D" id="2.170.270.10">
    <property type="entry name" value="SET domain"/>
    <property type="match status" value="2"/>
</dbReference>